<dbReference type="EMBL" id="QNRR01000003">
    <property type="protein sequence ID" value="RBP45247.1"/>
    <property type="molecule type" value="Genomic_DNA"/>
</dbReference>
<proteinExistence type="predicted"/>
<dbReference type="AlphaFoldDB" id="A0A366HP32"/>
<accession>A0A366HP32</accession>
<evidence type="ECO:0000256" key="1">
    <source>
        <dbReference type="SAM" id="MobiDB-lite"/>
    </source>
</evidence>
<evidence type="ECO:0000313" key="2">
    <source>
        <dbReference type="EMBL" id="RBP45247.1"/>
    </source>
</evidence>
<name>A0A366HP32_9BACT</name>
<reference evidence="2 3" key="1">
    <citation type="submission" date="2018-06" db="EMBL/GenBank/DDBJ databases">
        <title>Genomic Encyclopedia of Type Strains, Phase IV (KMG-IV): sequencing the most valuable type-strain genomes for metagenomic binning, comparative biology and taxonomic classification.</title>
        <authorList>
            <person name="Goeker M."/>
        </authorList>
    </citation>
    <scope>NUCLEOTIDE SEQUENCE [LARGE SCALE GENOMIC DNA]</scope>
    <source>
        <strain evidence="2 3">DSM 25532</strain>
    </source>
</reference>
<comment type="caution">
    <text evidence="2">The sequence shown here is derived from an EMBL/GenBank/DDBJ whole genome shotgun (WGS) entry which is preliminary data.</text>
</comment>
<dbReference type="RefSeq" id="WP_113958376.1">
    <property type="nucleotide sequence ID" value="NZ_QNRR01000003.1"/>
</dbReference>
<sequence length="60" mass="6810">MTDPTEYSSDDGEREASQEQEMSQSLEEIATLASIRRGLEDMRQNRTVATQVVHDKLRLG</sequence>
<evidence type="ECO:0000313" key="3">
    <source>
        <dbReference type="Proteomes" id="UP000253426"/>
    </source>
</evidence>
<dbReference type="Proteomes" id="UP000253426">
    <property type="component" value="Unassembled WGS sequence"/>
</dbReference>
<organism evidence="2 3">
    <name type="scientific">Roseimicrobium gellanilyticum</name>
    <dbReference type="NCBI Taxonomy" id="748857"/>
    <lineage>
        <taxon>Bacteria</taxon>
        <taxon>Pseudomonadati</taxon>
        <taxon>Verrucomicrobiota</taxon>
        <taxon>Verrucomicrobiia</taxon>
        <taxon>Verrucomicrobiales</taxon>
        <taxon>Verrucomicrobiaceae</taxon>
        <taxon>Roseimicrobium</taxon>
    </lineage>
</organism>
<protein>
    <submittedName>
        <fullName evidence="2">Uncharacterized protein</fullName>
    </submittedName>
</protein>
<gene>
    <name evidence="2" type="ORF">DES53_103245</name>
</gene>
<feature type="region of interest" description="Disordered" evidence="1">
    <location>
        <begin position="1"/>
        <end position="26"/>
    </location>
</feature>
<keyword evidence="3" id="KW-1185">Reference proteome</keyword>